<comment type="similarity">
    <text evidence="1 2">Belongs to the DNA polymerase type-Y family.</text>
</comment>
<evidence type="ECO:0000256" key="1">
    <source>
        <dbReference type="ARBA" id="ARBA00010945"/>
    </source>
</evidence>
<gene>
    <name evidence="2" type="primary">dinB</name>
    <name evidence="4" type="ORF">ABNN70_13540</name>
</gene>
<evidence type="ECO:0000256" key="2">
    <source>
        <dbReference type="HAMAP-Rule" id="MF_01113"/>
    </source>
</evidence>
<dbReference type="EC" id="2.7.7.7" evidence="2"/>
<keyword evidence="2" id="KW-0239">DNA-directed DNA polymerase</keyword>
<dbReference type="GO" id="GO:0000287">
    <property type="term" value="F:magnesium ion binding"/>
    <property type="evidence" value="ECO:0007669"/>
    <property type="project" value="UniProtKB-UniRule"/>
</dbReference>
<keyword evidence="2" id="KW-0238">DNA-binding</keyword>
<dbReference type="AlphaFoldDB" id="A0AAU8IF98"/>
<dbReference type="InterPro" id="IPR022880">
    <property type="entry name" value="DNApol_IV"/>
</dbReference>
<dbReference type="InterPro" id="IPR043502">
    <property type="entry name" value="DNA/RNA_pol_sf"/>
</dbReference>
<keyword evidence="2 4" id="KW-0808">Transferase</keyword>
<comment type="catalytic activity">
    <reaction evidence="2">
        <text>DNA(n) + a 2'-deoxyribonucleoside 5'-triphosphate = DNA(n+1) + diphosphate</text>
        <dbReference type="Rhea" id="RHEA:22508"/>
        <dbReference type="Rhea" id="RHEA-COMP:17339"/>
        <dbReference type="Rhea" id="RHEA-COMP:17340"/>
        <dbReference type="ChEBI" id="CHEBI:33019"/>
        <dbReference type="ChEBI" id="CHEBI:61560"/>
        <dbReference type="ChEBI" id="CHEBI:173112"/>
        <dbReference type="EC" id="2.7.7.7"/>
    </reaction>
</comment>
<keyword evidence="2" id="KW-0460">Magnesium</keyword>
<evidence type="ECO:0000259" key="3">
    <source>
        <dbReference type="PROSITE" id="PS50173"/>
    </source>
</evidence>
<dbReference type="NCBIfam" id="NF002848">
    <property type="entry name" value="PRK03103.1"/>
    <property type="match status" value="1"/>
</dbReference>
<comment type="cofactor">
    <cofactor evidence="2">
        <name>Mg(2+)</name>
        <dbReference type="ChEBI" id="CHEBI:18420"/>
    </cofactor>
    <text evidence="2">Binds 2 magnesium ions per subunit.</text>
</comment>
<comment type="subunit">
    <text evidence="2">Monomer.</text>
</comment>
<feature type="domain" description="UmuC" evidence="3">
    <location>
        <begin position="5"/>
        <end position="190"/>
    </location>
</feature>
<proteinExistence type="inferred from homology"/>
<dbReference type="SUPFAM" id="SSF56672">
    <property type="entry name" value="DNA/RNA polymerases"/>
    <property type="match status" value="1"/>
</dbReference>
<sequence>MDRVIFLVDMQTFYASCEKADHPEFRNKPLIVAGDPKQRSGIVLAACPLAKSYGVSTAEPLGQALAKCPQAVICRPRMQHYIDVSIQITRILEQFTDLVEPYSIDEQFIDMTGSMHFYTSPHAAAREIQQTILNQAGIYARVGIGPNKVLAKMACDHFGKKNETGIFELNHDNLEHCLWPLPVGELFGVGHRMERHLIGMGLRKIGHLARYPLSLLRRRWGVNGELLWMTAHGIDSSPVSCGTFSGQKAVGHHMTLPYDYPDIKDIRVILLELSEEVAYRARSKNYMGCVVSVGISGSFDRHTGFHRQTRLPFATRFGMDIYRAANRLFTENWDRLPVRAASVTLSELQPADNCQLDLFGRLDEKERLSAAVDTIYRKYGRTAIFRGPSLLPSSQLRARASKIGGHYK</sequence>
<dbReference type="SUPFAM" id="SSF100879">
    <property type="entry name" value="Lesion bypass DNA polymerase (Y-family), little finger domain"/>
    <property type="match status" value="1"/>
</dbReference>
<keyword evidence="2" id="KW-0234">DNA repair</keyword>
<dbReference type="GO" id="GO:0042276">
    <property type="term" value="P:error-prone translesion synthesis"/>
    <property type="evidence" value="ECO:0007669"/>
    <property type="project" value="TreeGrafter"/>
</dbReference>
<dbReference type="GO" id="GO:0003887">
    <property type="term" value="F:DNA-directed DNA polymerase activity"/>
    <property type="evidence" value="ECO:0007669"/>
    <property type="project" value="UniProtKB-UniRule"/>
</dbReference>
<comment type="subcellular location">
    <subcellularLocation>
        <location evidence="2">Cytoplasm</location>
    </subcellularLocation>
</comment>
<dbReference type="GO" id="GO:0005829">
    <property type="term" value="C:cytosol"/>
    <property type="evidence" value="ECO:0007669"/>
    <property type="project" value="TreeGrafter"/>
</dbReference>
<dbReference type="PROSITE" id="PS50173">
    <property type="entry name" value="UMUC"/>
    <property type="match status" value="1"/>
</dbReference>
<keyword evidence="2" id="KW-0515">Mutator protein</keyword>
<dbReference type="Gene3D" id="3.30.70.270">
    <property type="match status" value="1"/>
</dbReference>
<dbReference type="PANTHER" id="PTHR11076">
    <property type="entry name" value="DNA REPAIR POLYMERASE UMUC / TRANSFERASE FAMILY MEMBER"/>
    <property type="match status" value="1"/>
</dbReference>
<feature type="binding site" evidence="2">
    <location>
        <position position="9"/>
    </location>
    <ligand>
        <name>Mg(2+)</name>
        <dbReference type="ChEBI" id="CHEBI:18420"/>
    </ligand>
</feature>
<dbReference type="Pfam" id="PF11799">
    <property type="entry name" value="IMS_C"/>
    <property type="match status" value="1"/>
</dbReference>
<dbReference type="RefSeq" id="WP_353948089.1">
    <property type="nucleotide sequence ID" value="NZ_CP159510.1"/>
</dbReference>
<keyword evidence="2" id="KW-0227">DNA damage</keyword>
<reference evidence="4" key="1">
    <citation type="submission" date="2024-06" db="EMBL/GenBank/DDBJ databases">
        <authorList>
            <person name="Fan A."/>
            <person name="Zhang F.Y."/>
            <person name="Zhang L."/>
        </authorList>
    </citation>
    <scope>NUCLEOTIDE SEQUENCE</scope>
    <source>
        <strain evidence="4">Y61</strain>
    </source>
</reference>
<dbReference type="Gene3D" id="1.10.150.20">
    <property type="entry name" value="5' to 3' exonuclease, C-terminal subdomain"/>
    <property type="match status" value="1"/>
</dbReference>
<dbReference type="InterPro" id="IPR001126">
    <property type="entry name" value="UmuC"/>
</dbReference>
<keyword evidence="2 4" id="KW-0548">Nucleotidyltransferase</keyword>
<dbReference type="InterPro" id="IPR050116">
    <property type="entry name" value="DNA_polymerase-Y"/>
</dbReference>
<dbReference type="PANTHER" id="PTHR11076:SF35">
    <property type="entry name" value="DNA REPAIR PROTEIN HOMOLOG YOBH"/>
    <property type="match status" value="1"/>
</dbReference>
<keyword evidence="2" id="KW-0235">DNA replication</keyword>
<dbReference type="InterPro" id="IPR017961">
    <property type="entry name" value="DNA_pol_Y-fam_little_finger"/>
</dbReference>
<dbReference type="CDD" id="cd03586">
    <property type="entry name" value="PolY_Pol_IV_kappa"/>
    <property type="match status" value="1"/>
</dbReference>
<dbReference type="EMBL" id="CP159510">
    <property type="protein sequence ID" value="XCJ16656.1"/>
    <property type="molecule type" value="Genomic_DNA"/>
</dbReference>
<protein>
    <recommendedName>
        <fullName evidence="2">DNA polymerase IV</fullName>
        <shortName evidence="2">Pol IV</shortName>
        <ecNumber evidence="2">2.7.7.7</ecNumber>
    </recommendedName>
</protein>
<dbReference type="Gene3D" id="3.30.1490.100">
    <property type="entry name" value="DNA polymerase, Y-family, little finger domain"/>
    <property type="match status" value="1"/>
</dbReference>
<dbReference type="GO" id="GO:0003684">
    <property type="term" value="F:damaged DNA binding"/>
    <property type="evidence" value="ECO:0007669"/>
    <property type="project" value="InterPro"/>
</dbReference>
<feature type="active site" evidence="2">
    <location>
        <position position="106"/>
    </location>
</feature>
<dbReference type="GO" id="GO:0009432">
    <property type="term" value="P:SOS response"/>
    <property type="evidence" value="ECO:0007669"/>
    <property type="project" value="TreeGrafter"/>
</dbReference>
<dbReference type="InterPro" id="IPR043128">
    <property type="entry name" value="Rev_trsase/Diguanyl_cyclase"/>
</dbReference>
<keyword evidence="2" id="KW-0479">Metal-binding</keyword>
<accession>A0AAU8IF98</accession>
<feature type="site" description="Substrate discrimination" evidence="2">
    <location>
        <position position="14"/>
    </location>
</feature>
<dbReference type="InterPro" id="IPR036775">
    <property type="entry name" value="DNA_pol_Y-fam_lit_finger_sf"/>
</dbReference>
<comment type="function">
    <text evidence="2">Poorly processive, error-prone DNA polymerase involved in untargeted mutagenesis. Copies undamaged DNA at stalled replication forks, which arise in vivo from mismatched or misaligned primer ends. These misaligned primers can be extended by PolIV. Exhibits no 3'-5' exonuclease (proofreading) activity. May be involved in translesional synthesis, in conjunction with the beta clamp from PolIII.</text>
</comment>
<evidence type="ECO:0000313" key="4">
    <source>
        <dbReference type="EMBL" id="XCJ16656.1"/>
    </source>
</evidence>
<dbReference type="Pfam" id="PF00817">
    <property type="entry name" value="IMS"/>
    <property type="match status" value="1"/>
</dbReference>
<feature type="binding site" evidence="2">
    <location>
        <position position="105"/>
    </location>
    <ligand>
        <name>Mg(2+)</name>
        <dbReference type="ChEBI" id="CHEBI:18420"/>
    </ligand>
</feature>
<dbReference type="GO" id="GO:0006281">
    <property type="term" value="P:DNA repair"/>
    <property type="evidence" value="ECO:0007669"/>
    <property type="project" value="UniProtKB-UniRule"/>
</dbReference>
<keyword evidence="2" id="KW-0963">Cytoplasm</keyword>
<dbReference type="Gene3D" id="3.40.1170.60">
    <property type="match status" value="1"/>
</dbReference>
<name>A0AAU8IF98_9BACL</name>
<dbReference type="HAMAP" id="MF_01113">
    <property type="entry name" value="DNApol_IV"/>
    <property type="match status" value="1"/>
</dbReference>
<dbReference type="GO" id="GO:0006261">
    <property type="term" value="P:DNA-templated DNA replication"/>
    <property type="evidence" value="ECO:0007669"/>
    <property type="project" value="UniProtKB-UniRule"/>
</dbReference>
<organism evidence="4">
    <name type="scientific">Sporolactobacillus sp. Y61</name>
    <dbReference type="NCBI Taxonomy" id="3160863"/>
    <lineage>
        <taxon>Bacteria</taxon>
        <taxon>Bacillati</taxon>
        <taxon>Bacillota</taxon>
        <taxon>Bacilli</taxon>
        <taxon>Bacillales</taxon>
        <taxon>Sporolactobacillaceae</taxon>
        <taxon>Sporolactobacillus</taxon>
    </lineage>
</organism>